<accession>A0AAV4TZF4</accession>
<reference evidence="1 2" key="1">
    <citation type="submission" date="2021-06" db="EMBL/GenBank/DDBJ databases">
        <title>Caerostris darwini draft genome.</title>
        <authorList>
            <person name="Kono N."/>
            <person name="Arakawa K."/>
        </authorList>
    </citation>
    <scope>NUCLEOTIDE SEQUENCE [LARGE SCALE GENOMIC DNA]</scope>
</reference>
<gene>
    <name evidence="1" type="ORF">CDAR_610101</name>
</gene>
<comment type="caution">
    <text evidence="1">The sequence shown here is derived from an EMBL/GenBank/DDBJ whole genome shotgun (WGS) entry which is preliminary data.</text>
</comment>
<keyword evidence="2" id="KW-1185">Reference proteome</keyword>
<dbReference type="Proteomes" id="UP001054837">
    <property type="component" value="Unassembled WGS sequence"/>
</dbReference>
<sequence>MILPENGTKLSKAPQRRSEELVSCYKRRQPKYISINANIVLANFPPSWLSGCGTALFYPAIYDALNGEVSFLEEASLSLRRYGLGDGKQVQVEDLI</sequence>
<dbReference type="AlphaFoldDB" id="A0AAV4TZF4"/>
<evidence type="ECO:0000313" key="2">
    <source>
        <dbReference type="Proteomes" id="UP001054837"/>
    </source>
</evidence>
<protein>
    <submittedName>
        <fullName evidence="1">Uncharacterized protein</fullName>
    </submittedName>
</protein>
<proteinExistence type="predicted"/>
<dbReference type="EMBL" id="BPLQ01010431">
    <property type="protein sequence ID" value="GIY50720.1"/>
    <property type="molecule type" value="Genomic_DNA"/>
</dbReference>
<organism evidence="1 2">
    <name type="scientific">Caerostris darwini</name>
    <dbReference type="NCBI Taxonomy" id="1538125"/>
    <lineage>
        <taxon>Eukaryota</taxon>
        <taxon>Metazoa</taxon>
        <taxon>Ecdysozoa</taxon>
        <taxon>Arthropoda</taxon>
        <taxon>Chelicerata</taxon>
        <taxon>Arachnida</taxon>
        <taxon>Araneae</taxon>
        <taxon>Araneomorphae</taxon>
        <taxon>Entelegynae</taxon>
        <taxon>Araneoidea</taxon>
        <taxon>Araneidae</taxon>
        <taxon>Caerostris</taxon>
    </lineage>
</organism>
<evidence type="ECO:0000313" key="1">
    <source>
        <dbReference type="EMBL" id="GIY50720.1"/>
    </source>
</evidence>
<name>A0AAV4TZF4_9ARAC</name>